<protein>
    <recommendedName>
        <fullName evidence="5">HMA domain-containing protein</fullName>
    </recommendedName>
</protein>
<evidence type="ECO:0000256" key="2">
    <source>
        <dbReference type="SAM" id="MobiDB-lite"/>
    </source>
</evidence>
<dbReference type="PANTHER" id="PTHR45811:SF35">
    <property type="entry name" value="HEAVY METAL-ASSOCIATED ISOPRENYLATED PLANT PROTEIN 39"/>
    <property type="match status" value="1"/>
</dbReference>
<keyword evidence="4" id="KW-1185">Reference proteome</keyword>
<feature type="region of interest" description="Disordered" evidence="2">
    <location>
        <begin position="145"/>
        <end position="213"/>
    </location>
</feature>
<name>A0AA38TNQ5_9ASTR</name>
<dbReference type="InterPro" id="IPR051863">
    <property type="entry name" value="HIPP"/>
</dbReference>
<dbReference type="GO" id="GO:0046872">
    <property type="term" value="F:metal ion binding"/>
    <property type="evidence" value="ECO:0007669"/>
    <property type="project" value="UniProtKB-KW"/>
</dbReference>
<evidence type="ECO:0000256" key="1">
    <source>
        <dbReference type="ARBA" id="ARBA00022723"/>
    </source>
</evidence>
<reference evidence="3" key="1">
    <citation type="submission" date="2023-03" db="EMBL/GenBank/DDBJ databases">
        <title>Chromosome-scale reference genome and RAD-based genetic map of yellow starthistle (Centaurea solstitialis) reveal putative structural variation and QTLs associated with invader traits.</title>
        <authorList>
            <person name="Reatini B."/>
            <person name="Cang F.A."/>
            <person name="Jiang Q."/>
            <person name="Mckibben M.T.W."/>
            <person name="Barker M.S."/>
            <person name="Rieseberg L.H."/>
            <person name="Dlugosch K.M."/>
        </authorList>
    </citation>
    <scope>NUCLEOTIDE SEQUENCE</scope>
    <source>
        <strain evidence="3">CAN-66</strain>
        <tissue evidence="3">Leaf</tissue>
    </source>
</reference>
<accession>A0AA38TNQ5</accession>
<dbReference type="Proteomes" id="UP001172457">
    <property type="component" value="Chromosome 2"/>
</dbReference>
<evidence type="ECO:0000313" key="4">
    <source>
        <dbReference type="Proteomes" id="UP001172457"/>
    </source>
</evidence>
<dbReference type="Gene3D" id="3.30.70.100">
    <property type="match status" value="1"/>
</dbReference>
<dbReference type="AlphaFoldDB" id="A0AA38TNQ5"/>
<gene>
    <name evidence="3" type="ORF">OSB04_008539</name>
</gene>
<dbReference type="EMBL" id="JARYMX010000002">
    <property type="protein sequence ID" value="KAJ9563379.1"/>
    <property type="molecule type" value="Genomic_DNA"/>
</dbReference>
<evidence type="ECO:0008006" key="5">
    <source>
        <dbReference type="Google" id="ProtNLM"/>
    </source>
</evidence>
<dbReference type="PANTHER" id="PTHR45811">
    <property type="entry name" value="COPPER TRANSPORT PROTEIN FAMILY-RELATED"/>
    <property type="match status" value="1"/>
</dbReference>
<comment type="caution">
    <text evidence="3">The sequence shown here is derived from an EMBL/GenBank/DDBJ whole genome shotgun (WGS) entry which is preliminary data.</text>
</comment>
<keyword evidence="1" id="KW-0479">Metal-binding</keyword>
<evidence type="ECO:0000313" key="3">
    <source>
        <dbReference type="EMBL" id="KAJ9563379.1"/>
    </source>
</evidence>
<proteinExistence type="predicted"/>
<sequence length="574" mass="65544">MKSREVISTTHPVNKGGFDWLRWTQSRGIDGIHGRVEIIKGGDPKVILKLDVHDDRDKRKALKTVSTLSGRGRTEISRVLGCPCKSGYPENVHMNASEKLVKNGIDSITMNMKEGKLTIVGSVDPITVVSKLRKFWSTDIISVGPAKEPEKKEEPKKEEPKKEEGKEEKKEEPKKEEAKKEDAPKEETKKKEEGKEEEKKRAPPPQQQPNSSIKIDICSTQIHIVLACVTKFIERNTLGVHVRNNKNFGLRVDSGEKLRKRLAKGCILEFAWLILEKTFIFSNLWAKPFSKENGREIFSTFHNSRLSKRFRRLSILPHLCCVMKCFQVCSSLKIRLGEKQSDRNGKIAYVNKGGPGGVPVVPPHGASDFEGPLTSECPSNGKSQVEQNMFESNTLNNRQRQRQRQRQRGKFKCEPLFGCEREDNRERDTWRRLAYRELTYFTFYQCGMKQTPPLKLMMSFVKPTQIISFIDDMRQTKEQATRITTPINPSKASIDARPITNPMKSSRLNEHMAFHHAFNTLVTLKAIRHQPKTLSVNSDNSGKLKDCEYLLKSCKGFLDLQDTIVEHKCDLVIN</sequence>
<organism evidence="3 4">
    <name type="scientific">Centaurea solstitialis</name>
    <name type="common">yellow star-thistle</name>
    <dbReference type="NCBI Taxonomy" id="347529"/>
    <lineage>
        <taxon>Eukaryota</taxon>
        <taxon>Viridiplantae</taxon>
        <taxon>Streptophyta</taxon>
        <taxon>Embryophyta</taxon>
        <taxon>Tracheophyta</taxon>
        <taxon>Spermatophyta</taxon>
        <taxon>Magnoliopsida</taxon>
        <taxon>eudicotyledons</taxon>
        <taxon>Gunneridae</taxon>
        <taxon>Pentapetalae</taxon>
        <taxon>asterids</taxon>
        <taxon>campanulids</taxon>
        <taxon>Asterales</taxon>
        <taxon>Asteraceae</taxon>
        <taxon>Carduoideae</taxon>
        <taxon>Cardueae</taxon>
        <taxon>Centaureinae</taxon>
        <taxon>Centaurea</taxon>
    </lineage>
</organism>
<feature type="compositionally biased region" description="Basic and acidic residues" evidence="2">
    <location>
        <begin position="147"/>
        <end position="201"/>
    </location>
</feature>